<dbReference type="Proteomes" id="UP000823790">
    <property type="component" value="Unassembled WGS sequence"/>
</dbReference>
<dbReference type="EMBL" id="JAGJRS010000031">
    <property type="protein sequence ID" value="MBP1475514.1"/>
    <property type="molecule type" value="Genomic_DNA"/>
</dbReference>
<accession>A0ABS4DR25</accession>
<dbReference type="Pfam" id="PF20223">
    <property type="entry name" value="DUF6582"/>
    <property type="match status" value="1"/>
</dbReference>
<proteinExistence type="predicted"/>
<protein>
    <recommendedName>
        <fullName evidence="4">Cation transport regulator ChaB</fullName>
    </recommendedName>
</protein>
<feature type="compositionally biased region" description="Acidic residues" evidence="1">
    <location>
        <begin position="1"/>
        <end position="10"/>
    </location>
</feature>
<gene>
    <name evidence="2" type="ORF">J7I44_14460</name>
</gene>
<sequence>MAELDSDERDDLSRGRFAFPDQRKEPLEDASHVRNAIARFDQVKGVTDDERDEAWKRIQAAAKKFDVDVSEKSWRELGKPS</sequence>
<feature type="region of interest" description="Disordered" evidence="1">
    <location>
        <begin position="1"/>
        <end position="30"/>
    </location>
</feature>
<keyword evidence="3" id="KW-1185">Reference proteome</keyword>
<evidence type="ECO:0000313" key="2">
    <source>
        <dbReference type="EMBL" id="MBP1475514.1"/>
    </source>
</evidence>
<reference evidence="2 3" key="1">
    <citation type="submission" date="2021-04" db="EMBL/GenBank/DDBJ databases">
        <authorList>
            <person name="Huq M.A."/>
        </authorList>
    </citation>
    <scope>NUCLEOTIDE SEQUENCE [LARGE SCALE GENOMIC DNA]</scope>
    <source>
        <strain evidence="2 3">MAH-13</strain>
    </source>
</reference>
<dbReference type="RefSeq" id="WP_209622358.1">
    <property type="nucleotide sequence ID" value="NZ_JAGJRS010000031.1"/>
</dbReference>
<evidence type="ECO:0000313" key="3">
    <source>
        <dbReference type="Proteomes" id="UP000823790"/>
    </source>
</evidence>
<comment type="caution">
    <text evidence="2">The sequence shown here is derived from an EMBL/GenBank/DDBJ whole genome shotgun (WGS) entry which is preliminary data.</text>
</comment>
<organism evidence="2 3">
    <name type="scientific">Frateuria flava</name>
    <dbReference type="NCBI Taxonomy" id="2821489"/>
    <lineage>
        <taxon>Bacteria</taxon>
        <taxon>Pseudomonadati</taxon>
        <taxon>Pseudomonadota</taxon>
        <taxon>Gammaproteobacteria</taxon>
        <taxon>Lysobacterales</taxon>
        <taxon>Rhodanobacteraceae</taxon>
        <taxon>Frateuria</taxon>
    </lineage>
</organism>
<evidence type="ECO:0008006" key="4">
    <source>
        <dbReference type="Google" id="ProtNLM"/>
    </source>
</evidence>
<evidence type="ECO:0000256" key="1">
    <source>
        <dbReference type="SAM" id="MobiDB-lite"/>
    </source>
</evidence>
<dbReference type="InterPro" id="IPR046489">
    <property type="entry name" value="DUF6582"/>
</dbReference>
<feature type="compositionally biased region" description="Basic and acidic residues" evidence="1">
    <location>
        <begin position="21"/>
        <end position="30"/>
    </location>
</feature>
<name>A0ABS4DR25_9GAMM</name>